<accession>A0A381SER0</accession>
<sequence length="262" mass="29630">MDRICLIVIIAMIAGCDVDEEPPETVSDLRGWFTINEGSSWAKITWFGVEDDDLDYYNIFRMGTDNNLVHFDRTELPGQNTFIDTIIEWKATYDYTVQPVDLSGNEGDHSDTIAIFIYSAGGLWAIPDYDSSSLCIHHNQLMGTFQKKGYNMPDGFSLIVNDETNSSTVSVGDTIFSQMSFSESSLDSFTWQANGWMTYQYTVLDTNILGDTVHTVSSDIPVYYLLDLANPESGVFSFYSTLFSDIDLYHTLKYCSEEDIFN</sequence>
<dbReference type="PROSITE" id="PS51257">
    <property type="entry name" value="PROKAR_LIPOPROTEIN"/>
    <property type="match status" value="1"/>
</dbReference>
<proteinExistence type="predicted"/>
<evidence type="ECO:0000313" key="1">
    <source>
        <dbReference type="EMBL" id="SVA02009.1"/>
    </source>
</evidence>
<dbReference type="InterPro" id="IPR013783">
    <property type="entry name" value="Ig-like_fold"/>
</dbReference>
<dbReference type="AlphaFoldDB" id="A0A381SER0"/>
<evidence type="ECO:0008006" key="2">
    <source>
        <dbReference type="Google" id="ProtNLM"/>
    </source>
</evidence>
<organism evidence="1">
    <name type="scientific">marine metagenome</name>
    <dbReference type="NCBI Taxonomy" id="408172"/>
    <lineage>
        <taxon>unclassified sequences</taxon>
        <taxon>metagenomes</taxon>
        <taxon>ecological metagenomes</taxon>
    </lineage>
</organism>
<reference evidence="1" key="1">
    <citation type="submission" date="2018-05" db="EMBL/GenBank/DDBJ databases">
        <authorList>
            <person name="Lanie J.A."/>
            <person name="Ng W.-L."/>
            <person name="Kazmierczak K.M."/>
            <person name="Andrzejewski T.M."/>
            <person name="Davidsen T.M."/>
            <person name="Wayne K.J."/>
            <person name="Tettelin H."/>
            <person name="Glass J.I."/>
            <person name="Rusch D."/>
            <person name="Podicherti R."/>
            <person name="Tsui H.-C.T."/>
            <person name="Winkler M.E."/>
        </authorList>
    </citation>
    <scope>NUCLEOTIDE SEQUENCE</scope>
</reference>
<protein>
    <recommendedName>
        <fullName evidence="2">Fibronectin type-III domain-containing protein</fullName>
    </recommendedName>
</protein>
<gene>
    <name evidence="1" type="ORF">METZ01_LOCUS54863</name>
</gene>
<name>A0A381SER0_9ZZZZ</name>
<dbReference type="Gene3D" id="2.60.40.10">
    <property type="entry name" value="Immunoglobulins"/>
    <property type="match status" value="1"/>
</dbReference>
<dbReference type="EMBL" id="UINC01002961">
    <property type="protein sequence ID" value="SVA02009.1"/>
    <property type="molecule type" value="Genomic_DNA"/>
</dbReference>